<evidence type="ECO:0000313" key="7">
    <source>
        <dbReference type="Proteomes" id="UP001652445"/>
    </source>
</evidence>
<sequence length="351" mass="39807">MPIRKQVTLKSIAQQLGVTIQTVNKALKGKPGMSEATRQLIVETAEKLGYFTKEQIRSLRAERIISYPIERKRFLLVQTEQSVGYNRLLLEGLHDRFASFGHHIEICLLPALTREAAMAEWLEEQAVTFTDGLFIAPSILPKTWESVLLQIPMPKILLSYPPLGTKADSVIWDIYEATYQAVAYLRSIGHHNIMYIGDTHSQRGFIVRWQAFIHAMNEFNAEVDATAHSIGQRSLQPEWLKDLRDKLVLHAPTAVICGVHGEVAPFYQLCQELNLHIPGDISVIGFLNEQPNSLPLFTRPLLSIRETGYRAADRMLWRIANPTLPYEHIRIQGDLCIAGTTAVRVDKQEKH</sequence>
<reference evidence="6 7" key="1">
    <citation type="submission" date="2022-09" db="EMBL/GenBank/DDBJ databases">
        <authorList>
            <person name="Han X.L."/>
            <person name="Wang Q."/>
            <person name="Lu T."/>
        </authorList>
    </citation>
    <scope>NUCLEOTIDE SEQUENCE [LARGE SCALE GENOMIC DNA]</scope>
    <source>
        <strain evidence="6 7">WQ 127069</strain>
    </source>
</reference>
<dbReference type="SMART" id="SM00354">
    <property type="entry name" value="HTH_LACI"/>
    <property type="match status" value="1"/>
</dbReference>
<dbReference type="CDD" id="cd01392">
    <property type="entry name" value="HTH_LacI"/>
    <property type="match status" value="1"/>
</dbReference>
<keyword evidence="3" id="KW-0238">DNA-binding</keyword>
<dbReference type="PROSITE" id="PS50932">
    <property type="entry name" value="HTH_LACI_2"/>
    <property type="match status" value="1"/>
</dbReference>
<name>A0ABT2U8S6_9BACL</name>
<comment type="caution">
    <text evidence="6">The sequence shown here is derived from an EMBL/GenBank/DDBJ whole genome shotgun (WGS) entry which is preliminary data.</text>
</comment>
<dbReference type="Proteomes" id="UP001652445">
    <property type="component" value="Unassembled WGS sequence"/>
</dbReference>
<dbReference type="PANTHER" id="PTHR30146">
    <property type="entry name" value="LACI-RELATED TRANSCRIPTIONAL REPRESSOR"/>
    <property type="match status" value="1"/>
</dbReference>
<dbReference type="SUPFAM" id="SSF47413">
    <property type="entry name" value="lambda repressor-like DNA-binding domains"/>
    <property type="match status" value="1"/>
</dbReference>
<dbReference type="Gene3D" id="3.40.50.2300">
    <property type="match status" value="2"/>
</dbReference>
<keyword evidence="2" id="KW-0805">Transcription regulation</keyword>
<dbReference type="Pfam" id="PF13377">
    <property type="entry name" value="Peripla_BP_3"/>
    <property type="match status" value="1"/>
</dbReference>
<dbReference type="InterPro" id="IPR028082">
    <property type="entry name" value="Peripla_BP_I"/>
</dbReference>
<keyword evidence="4" id="KW-0804">Transcription</keyword>
<dbReference type="Pfam" id="PF00356">
    <property type="entry name" value="LacI"/>
    <property type="match status" value="1"/>
</dbReference>
<accession>A0ABT2U8S6</accession>
<keyword evidence="1" id="KW-0678">Repressor</keyword>
<evidence type="ECO:0000313" key="6">
    <source>
        <dbReference type="EMBL" id="MCU6791044.1"/>
    </source>
</evidence>
<evidence type="ECO:0000259" key="5">
    <source>
        <dbReference type="PROSITE" id="PS50932"/>
    </source>
</evidence>
<evidence type="ECO:0000256" key="3">
    <source>
        <dbReference type="ARBA" id="ARBA00023125"/>
    </source>
</evidence>
<keyword evidence="7" id="KW-1185">Reference proteome</keyword>
<dbReference type="RefSeq" id="WP_262682607.1">
    <property type="nucleotide sequence ID" value="NZ_JAOQIO010000007.1"/>
</dbReference>
<evidence type="ECO:0000256" key="2">
    <source>
        <dbReference type="ARBA" id="ARBA00023015"/>
    </source>
</evidence>
<organism evidence="6 7">
    <name type="scientific">Paenibacillus baimaensis</name>
    <dbReference type="NCBI Taxonomy" id="2982185"/>
    <lineage>
        <taxon>Bacteria</taxon>
        <taxon>Bacillati</taxon>
        <taxon>Bacillota</taxon>
        <taxon>Bacilli</taxon>
        <taxon>Bacillales</taxon>
        <taxon>Paenibacillaceae</taxon>
        <taxon>Paenibacillus</taxon>
    </lineage>
</organism>
<gene>
    <name evidence="6" type="ORF">OB236_02770</name>
</gene>
<proteinExistence type="predicted"/>
<feature type="domain" description="HTH lacI-type" evidence="5">
    <location>
        <begin position="7"/>
        <end position="61"/>
    </location>
</feature>
<protein>
    <submittedName>
        <fullName evidence="6">LacI family transcriptional regulator</fullName>
    </submittedName>
</protein>
<dbReference type="Gene3D" id="1.10.260.40">
    <property type="entry name" value="lambda repressor-like DNA-binding domains"/>
    <property type="match status" value="1"/>
</dbReference>
<dbReference type="PANTHER" id="PTHR30146:SF148">
    <property type="entry name" value="HTH-TYPE TRANSCRIPTIONAL REPRESSOR PURR-RELATED"/>
    <property type="match status" value="1"/>
</dbReference>
<dbReference type="InterPro" id="IPR010982">
    <property type="entry name" value="Lambda_DNA-bd_dom_sf"/>
</dbReference>
<dbReference type="EMBL" id="JAOQIO010000007">
    <property type="protein sequence ID" value="MCU6791044.1"/>
    <property type="molecule type" value="Genomic_DNA"/>
</dbReference>
<dbReference type="SUPFAM" id="SSF53822">
    <property type="entry name" value="Periplasmic binding protein-like I"/>
    <property type="match status" value="1"/>
</dbReference>
<evidence type="ECO:0000256" key="1">
    <source>
        <dbReference type="ARBA" id="ARBA00022491"/>
    </source>
</evidence>
<dbReference type="InterPro" id="IPR046335">
    <property type="entry name" value="LacI/GalR-like_sensor"/>
</dbReference>
<dbReference type="InterPro" id="IPR000843">
    <property type="entry name" value="HTH_LacI"/>
</dbReference>
<evidence type="ECO:0000256" key="4">
    <source>
        <dbReference type="ARBA" id="ARBA00023163"/>
    </source>
</evidence>